<name>A0A378NU80_9FIRM</name>
<evidence type="ECO:0000313" key="2">
    <source>
        <dbReference type="Proteomes" id="UP000255234"/>
    </source>
</evidence>
<proteinExistence type="predicted"/>
<organism evidence="1 2">
    <name type="scientific">Megamonas hypermegale</name>
    <dbReference type="NCBI Taxonomy" id="158847"/>
    <lineage>
        <taxon>Bacteria</taxon>
        <taxon>Bacillati</taxon>
        <taxon>Bacillota</taxon>
        <taxon>Negativicutes</taxon>
        <taxon>Selenomonadales</taxon>
        <taxon>Selenomonadaceae</taxon>
        <taxon>Megamonas</taxon>
    </lineage>
</organism>
<sequence length="127" mass="15544">MIKNRDIPRIDDIWIKYDGTRYKIIDVAKDVYSNKNLVICYKIPINEKYQALAYRLEDFMQEMNDERYYNLLKESYFCKQNSNLRPKYKFNLDHCGRYIFCESKEKKLDKCIDCKRYGDTYIKVKEV</sequence>
<dbReference type="Proteomes" id="UP000255234">
    <property type="component" value="Unassembled WGS sequence"/>
</dbReference>
<gene>
    <name evidence="1" type="ORF">NCTC10571_01385</name>
</gene>
<reference evidence="1 2" key="1">
    <citation type="submission" date="2018-06" db="EMBL/GenBank/DDBJ databases">
        <authorList>
            <consortium name="Pathogen Informatics"/>
            <person name="Doyle S."/>
        </authorList>
    </citation>
    <scope>NUCLEOTIDE SEQUENCE [LARGE SCALE GENOMIC DNA]</scope>
    <source>
        <strain evidence="1 2">NCTC10571</strain>
    </source>
</reference>
<dbReference type="AlphaFoldDB" id="A0A378NU80"/>
<dbReference type="EMBL" id="UGPP01000001">
    <property type="protein sequence ID" value="STY71229.1"/>
    <property type="molecule type" value="Genomic_DNA"/>
</dbReference>
<protein>
    <submittedName>
        <fullName evidence="1">Uncharacterized protein</fullName>
    </submittedName>
</protein>
<evidence type="ECO:0000313" key="1">
    <source>
        <dbReference type="EMBL" id="STY71229.1"/>
    </source>
</evidence>
<accession>A0A378NU80</accession>